<evidence type="ECO:0000313" key="2">
    <source>
        <dbReference type="Proteomes" id="UP000283762"/>
    </source>
</evidence>
<keyword evidence="1" id="KW-0238">DNA-binding</keyword>
<dbReference type="GO" id="GO:0003677">
    <property type="term" value="F:DNA binding"/>
    <property type="evidence" value="ECO:0007669"/>
    <property type="project" value="UniProtKB-KW"/>
</dbReference>
<sequence>MEVITFESEAYKALVGKIEKIAGYVAEAQLPSEEKKEAWLDSNQLAE</sequence>
<reference evidence="1 2" key="1">
    <citation type="submission" date="2018-08" db="EMBL/GenBank/DDBJ databases">
        <title>A genome reference for cultivated species of the human gut microbiota.</title>
        <authorList>
            <person name="Zou Y."/>
            <person name="Xue W."/>
            <person name="Luo G."/>
        </authorList>
    </citation>
    <scope>NUCLEOTIDE SEQUENCE [LARGE SCALE GENOMIC DNA]</scope>
    <source>
        <strain evidence="1 2">AM25-16</strain>
    </source>
</reference>
<accession>A0A414PLM4</accession>
<dbReference type="Proteomes" id="UP000283762">
    <property type="component" value="Unassembled WGS sequence"/>
</dbReference>
<comment type="caution">
    <text evidence="1">The sequence shown here is derived from an EMBL/GenBank/DDBJ whole genome shotgun (WGS) entry which is preliminary data.</text>
</comment>
<proteinExistence type="predicted"/>
<dbReference type="AlphaFoldDB" id="A0A414PLM4"/>
<dbReference type="EMBL" id="QRHJ01000098">
    <property type="protein sequence ID" value="RHF69495.1"/>
    <property type="molecule type" value="Genomic_DNA"/>
</dbReference>
<gene>
    <name evidence="1" type="ORF">DW668_18085</name>
</gene>
<protein>
    <submittedName>
        <fullName evidence="1">DNA-binding protein</fullName>
    </submittedName>
</protein>
<feature type="non-terminal residue" evidence="1">
    <location>
        <position position="47"/>
    </location>
</feature>
<evidence type="ECO:0000313" key="1">
    <source>
        <dbReference type="EMBL" id="RHF69495.1"/>
    </source>
</evidence>
<organism evidence="1 2">
    <name type="scientific">Bacteroides stercoris</name>
    <dbReference type="NCBI Taxonomy" id="46506"/>
    <lineage>
        <taxon>Bacteria</taxon>
        <taxon>Pseudomonadati</taxon>
        <taxon>Bacteroidota</taxon>
        <taxon>Bacteroidia</taxon>
        <taxon>Bacteroidales</taxon>
        <taxon>Bacteroidaceae</taxon>
        <taxon>Bacteroides</taxon>
    </lineage>
</organism>
<name>A0A414PLM4_BACSE</name>